<organism evidence="1">
    <name type="scientific">marine metagenome</name>
    <dbReference type="NCBI Taxonomy" id="408172"/>
    <lineage>
        <taxon>unclassified sequences</taxon>
        <taxon>metagenomes</taxon>
        <taxon>ecological metagenomes</taxon>
    </lineage>
</organism>
<protein>
    <recommendedName>
        <fullName evidence="2">Beta-ketoacyl synthase N-terminal domain-containing protein</fullName>
    </recommendedName>
</protein>
<name>A0A382WWX0_9ZZZZ</name>
<evidence type="ECO:0000313" key="1">
    <source>
        <dbReference type="EMBL" id="SVD63119.1"/>
    </source>
</evidence>
<feature type="non-terminal residue" evidence="1">
    <location>
        <position position="1"/>
    </location>
</feature>
<reference evidence="1" key="1">
    <citation type="submission" date="2018-05" db="EMBL/GenBank/DDBJ databases">
        <authorList>
            <person name="Lanie J.A."/>
            <person name="Ng W.-L."/>
            <person name="Kazmierczak K.M."/>
            <person name="Andrzejewski T.M."/>
            <person name="Davidsen T.M."/>
            <person name="Wayne K.J."/>
            <person name="Tettelin H."/>
            <person name="Glass J.I."/>
            <person name="Rusch D."/>
            <person name="Podicherti R."/>
            <person name="Tsui H.-C.T."/>
            <person name="Winkler M.E."/>
        </authorList>
    </citation>
    <scope>NUCLEOTIDE SEQUENCE</scope>
</reference>
<proteinExistence type="predicted"/>
<dbReference type="SUPFAM" id="SSF53901">
    <property type="entry name" value="Thiolase-like"/>
    <property type="match status" value="1"/>
</dbReference>
<feature type="non-terminal residue" evidence="1">
    <location>
        <position position="55"/>
    </location>
</feature>
<evidence type="ECO:0008006" key="2">
    <source>
        <dbReference type="Google" id="ProtNLM"/>
    </source>
</evidence>
<dbReference type="AlphaFoldDB" id="A0A382WWX0"/>
<sequence>VDSRIVITGLGLTSPIGDSLPEIRKNLLSGSAHVENIPVRYMGEVPAGLCHYDPL</sequence>
<gene>
    <name evidence="1" type="ORF">METZ01_LOCUS415973</name>
</gene>
<dbReference type="InterPro" id="IPR016039">
    <property type="entry name" value="Thiolase-like"/>
</dbReference>
<accession>A0A382WWX0</accession>
<dbReference type="EMBL" id="UINC01163037">
    <property type="protein sequence ID" value="SVD63119.1"/>
    <property type="molecule type" value="Genomic_DNA"/>
</dbReference>
<dbReference type="GO" id="GO:0016746">
    <property type="term" value="F:acyltransferase activity"/>
    <property type="evidence" value="ECO:0007669"/>
    <property type="project" value="InterPro"/>
</dbReference>